<proteinExistence type="predicted"/>
<comment type="caution">
    <text evidence="1">The sequence shown here is derived from an EMBL/GenBank/DDBJ whole genome shotgun (WGS) entry which is preliminary data.</text>
</comment>
<name>A0ABQ9YGV5_9EUKA</name>
<sequence length="95" mass="10844">MDGVTWKHDPIIRERRFNKSDNPISEDKRCVRSQSLQPSQDLVVGCAEQYTLDDLVVPGCGTIRMVGVSALVIRFDNRGMRDHFEHGMLTIPCER</sequence>
<dbReference type="Proteomes" id="UP001281761">
    <property type="component" value="Unassembled WGS sequence"/>
</dbReference>
<protein>
    <submittedName>
        <fullName evidence="1">Uncharacterized protein</fullName>
    </submittedName>
</protein>
<reference evidence="1 2" key="1">
    <citation type="journal article" date="2022" name="bioRxiv">
        <title>Genomics of Preaxostyla Flagellates Illuminates Evolutionary Transitions and the Path Towards Mitochondrial Loss.</title>
        <authorList>
            <person name="Novak L.V.F."/>
            <person name="Treitli S.C."/>
            <person name="Pyrih J."/>
            <person name="Halakuc P."/>
            <person name="Pipaliya S.V."/>
            <person name="Vacek V."/>
            <person name="Brzon O."/>
            <person name="Soukal P."/>
            <person name="Eme L."/>
            <person name="Dacks J.B."/>
            <person name="Karnkowska A."/>
            <person name="Elias M."/>
            <person name="Hampl V."/>
        </authorList>
    </citation>
    <scope>NUCLEOTIDE SEQUENCE [LARGE SCALE GENOMIC DNA]</scope>
    <source>
        <strain evidence="1">NAU3</strain>
        <tissue evidence="1">Gut</tissue>
    </source>
</reference>
<evidence type="ECO:0000313" key="1">
    <source>
        <dbReference type="EMBL" id="KAK2962995.1"/>
    </source>
</evidence>
<gene>
    <name evidence="1" type="ORF">BLNAU_2018</name>
</gene>
<organism evidence="1 2">
    <name type="scientific">Blattamonas nauphoetae</name>
    <dbReference type="NCBI Taxonomy" id="2049346"/>
    <lineage>
        <taxon>Eukaryota</taxon>
        <taxon>Metamonada</taxon>
        <taxon>Preaxostyla</taxon>
        <taxon>Oxymonadida</taxon>
        <taxon>Blattamonas</taxon>
    </lineage>
</organism>
<dbReference type="EMBL" id="JARBJD010000008">
    <property type="protein sequence ID" value="KAK2962995.1"/>
    <property type="molecule type" value="Genomic_DNA"/>
</dbReference>
<evidence type="ECO:0000313" key="2">
    <source>
        <dbReference type="Proteomes" id="UP001281761"/>
    </source>
</evidence>
<accession>A0ABQ9YGV5</accession>
<keyword evidence="2" id="KW-1185">Reference proteome</keyword>